<dbReference type="PANTHER" id="PTHR10443">
    <property type="entry name" value="MICROSOMAL DIPEPTIDASE"/>
    <property type="match status" value="1"/>
</dbReference>
<dbReference type="GO" id="GO:0006508">
    <property type="term" value="P:proteolysis"/>
    <property type="evidence" value="ECO:0007669"/>
    <property type="project" value="InterPro"/>
</dbReference>
<sequence length="332" mass="37131">MEEAYMKDYLEIHNKALVIDGHTDIPFDLLCTRNLEVNKFKGDEGADTLRVKHFPMLNQGNVNIVFANMFAEIVPEGSLRQVLLQLEDLIEQLEKSEGKLICTKSDLEEVIAQKKIGMVLSLEGLEPLGKDLILLPLFYRLGVRSAMLTWNRRNYFASGCADTGGLSTLGKQAIREMERLGMIIDVSHLNEEGFWDIMDIAVKPVIASHSNARALYNHPRNLTDDQIKAIVDTGGVIGLNSMFTADHDRHSLATCLEHLEYMINFAGNDHVGLGLDFNGYLPYSVYPGTPGLEEAGKIPSITKELVQRGYDETTIKKILGENFLRILNNVLP</sequence>
<dbReference type="CDD" id="cd01301">
    <property type="entry name" value="rDP_like"/>
    <property type="match status" value="1"/>
</dbReference>
<dbReference type="Gene3D" id="3.20.20.140">
    <property type="entry name" value="Metal-dependent hydrolases"/>
    <property type="match status" value="1"/>
</dbReference>
<dbReference type="AlphaFoldDB" id="A0A3G1KT20"/>
<dbReference type="InterPro" id="IPR032466">
    <property type="entry name" value="Metal_Hydrolase"/>
</dbReference>
<dbReference type="SUPFAM" id="SSF51556">
    <property type="entry name" value="Metallo-dependent hydrolases"/>
    <property type="match status" value="1"/>
</dbReference>
<evidence type="ECO:0000313" key="1">
    <source>
        <dbReference type="EMBL" id="ATW25608.1"/>
    </source>
</evidence>
<reference evidence="1 2" key="1">
    <citation type="submission" date="2016-10" db="EMBL/GenBank/DDBJ databases">
        <title>Complete Genome Sequence of Peptococcaceae strain DCMF.</title>
        <authorList>
            <person name="Edwards R.J."/>
            <person name="Holland S.I."/>
            <person name="Deshpande N.P."/>
            <person name="Wong Y.K."/>
            <person name="Ertan H."/>
            <person name="Manefield M."/>
            <person name="Russell T.L."/>
            <person name="Lee M.J."/>
        </authorList>
    </citation>
    <scope>NUCLEOTIDE SEQUENCE [LARGE SCALE GENOMIC DNA]</scope>
    <source>
        <strain evidence="1 2">DCMF</strain>
    </source>
</reference>
<proteinExistence type="predicted"/>
<dbReference type="EMBL" id="CP017634">
    <property type="protein sequence ID" value="ATW25608.1"/>
    <property type="molecule type" value="Genomic_DNA"/>
</dbReference>
<dbReference type="GO" id="GO:0070573">
    <property type="term" value="F:metallodipeptidase activity"/>
    <property type="evidence" value="ECO:0007669"/>
    <property type="project" value="InterPro"/>
</dbReference>
<dbReference type="InterPro" id="IPR008257">
    <property type="entry name" value="Pept_M19"/>
</dbReference>
<accession>A0A3G1KT20</accession>
<name>A0A3G1KT20_FORW1</name>
<evidence type="ECO:0008006" key="3">
    <source>
        <dbReference type="Google" id="ProtNLM"/>
    </source>
</evidence>
<dbReference type="PANTHER" id="PTHR10443:SF12">
    <property type="entry name" value="DIPEPTIDASE"/>
    <property type="match status" value="1"/>
</dbReference>
<gene>
    <name evidence="1" type="ORF">DCMF_13325</name>
</gene>
<keyword evidence="2" id="KW-1185">Reference proteome</keyword>
<protein>
    <recommendedName>
        <fullName evidence="3">Membrane dipeptidase</fullName>
    </recommendedName>
</protein>
<organism evidence="1 2">
    <name type="scientific">Formimonas warabiya</name>
    <dbReference type="NCBI Taxonomy" id="1761012"/>
    <lineage>
        <taxon>Bacteria</taxon>
        <taxon>Bacillati</taxon>
        <taxon>Bacillota</taxon>
        <taxon>Clostridia</taxon>
        <taxon>Eubacteriales</taxon>
        <taxon>Peptococcaceae</taxon>
        <taxon>Candidatus Formimonas</taxon>
    </lineage>
</organism>
<dbReference type="Pfam" id="PF01244">
    <property type="entry name" value="Peptidase_M19"/>
    <property type="match status" value="1"/>
</dbReference>
<dbReference type="Proteomes" id="UP000323521">
    <property type="component" value="Chromosome"/>
</dbReference>
<dbReference type="KEGG" id="fwa:DCMF_13325"/>
<evidence type="ECO:0000313" key="2">
    <source>
        <dbReference type="Proteomes" id="UP000323521"/>
    </source>
</evidence>
<dbReference type="PROSITE" id="PS51365">
    <property type="entry name" value="RENAL_DIPEPTIDASE_2"/>
    <property type="match status" value="1"/>
</dbReference>